<accession>A0A073AZ35</accession>
<dbReference type="STRING" id="28042.GU90_08855"/>
<proteinExistence type="predicted"/>
<protein>
    <recommendedName>
        <fullName evidence="4">DAGKc domain-containing protein</fullName>
    </recommendedName>
</protein>
<evidence type="ECO:0000313" key="2">
    <source>
        <dbReference type="EMBL" id="KEI44610.1"/>
    </source>
</evidence>
<dbReference type="EMBL" id="JNVU01000024">
    <property type="protein sequence ID" value="KEI44610.1"/>
    <property type="molecule type" value="Genomic_DNA"/>
</dbReference>
<name>A0A073AZ35_9PSEU</name>
<dbReference type="eggNOG" id="COG1597">
    <property type="taxonomic scope" value="Bacteria"/>
</dbReference>
<feature type="region of interest" description="Disordered" evidence="1">
    <location>
        <begin position="1"/>
        <end position="20"/>
    </location>
</feature>
<gene>
    <name evidence="2" type="ORF">GU90_08855</name>
</gene>
<organism evidence="2 3">
    <name type="scientific">Saccharopolyspora rectivirgula</name>
    <dbReference type="NCBI Taxonomy" id="28042"/>
    <lineage>
        <taxon>Bacteria</taxon>
        <taxon>Bacillati</taxon>
        <taxon>Actinomycetota</taxon>
        <taxon>Actinomycetes</taxon>
        <taxon>Pseudonocardiales</taxon>
        <taxon>Pseudonocardiaceae</taxon>
        <taxon>Saccharopolyspora</taxon>
    </lineage>
</organism>
<dbReference type="Proteomes" id="UP000031419">
    <property type="component" value="Unassembled WGS sequence"/>
</dbReference>
<evidence type="ECO:0000313" key="3">
    <source>
        <dbReference type="Proteomes" id="UP000031419"/>
    </source>
</evidence>
<comment type="caution">
    <text evidence="2">The sequence shown here is derived from an EMBL/GenBank/DDBJ whole genome shotgun (WGS) entry which is preliminary data.</text>
</comment>
<feature type="compositionally biased region" description="Polar residues" evidence="1">
    <location>
        <begin position="1"/>
        <end position="10"/>
    </location>
</feature>
<evidence type="ECO:0008006" key="4">
    <source>
        <dbReference type="Google" id="ProtNLM"/>
    </source>
</evidence>
<evidence type="ECO:0000256" key="1">
    <source>
        <dbReference type="SAM" id="MobiDB-lite"/>
    </source>
</evidence>
<keyword evidence="3" id="KW-1185">Reference proteome</keyword>
<sequence>MSTTALSCGNTDHAARPGSHSVKWFDVPASPGREDIDPLLADTTDRIVVHGTDADLAAVVLRLLRKNRLGDLAVGYVPVAQSPAAELWGLEPGDFDRAFTAEPRPAPLIRDDSGGVLLASGRIEPITGQVYCDDERVLNGPALALEVTPDPQAAPLPVPTADPAEANLEPATDGLVVTVVQRRFFRRRSSSARGRAAQASFRSATVVRDGVPHPRQVNKWVWYRHTQDLLLAR</sequence>
<reference evidence="2 3" key="1">
    <citation type="submission" date="2014-06" db="EMBL/GenBank/DDBJ databases">
        <title>Saccharopolyspora rectivirgula DSM-43113 Genome sequencing.</title>
        <authorList>
            <person name="Barrera C."/>
            <person name="Millon L."/>
            <person name="Rognon B."/>
            <person name="Zaugg C."/>
            <person name="Monod M."/>
        </authorList>
    </citation>
    <scope>NUCLEOTIDE SEQUENCE [LARGE SCALE GENOMIC DNA]</scope>
    <source>
        <strain evidence="2 3">DSM 43113</strain>
    </source>
</reference>
<dbReference type="AlphaFoldDB" id="A0A073AZ35"/>